<reference evidence="3 4" key="1">
    <citation type="submission" date="2020-02" db="EMBL/GenBank/DDBJ databases">
        <title>Acidophilic actinobacteria isolated from forest soil.</title>
        <authorList>
            <person name="Golinska P."/>
        </authorList>
    </citation>
    <scope>NUCLEOTIDE SEQUENCE [LARGE SCALE GENOMIC DNA]</scope>
    <source>
        <strain evidence="3 4">NL8</strain>
    </source>
</reference>
<sequence>MGSMADTPSFPRHSARTQRFTLGAPRAFSIAPDGTRIAFLRGKHGTDTATCLWVLDPSTGEERLVADPVALLGGAGEELTDEEKARRERSRQGAAGIVGFAVDAEAKHAAFTLSGRLFVADLTADLTTTDPARAVRELDTPAGVADPRPNPTGTHVAYVAAGALRVIGIDGSGDRALAEPETDTVTYGLAEFIAAEEMERFRGYWWAPEGDRLFAERADEAPIQTWHISDPANPGKEPAAVRYPAAGTNNAAVSGVVLGLDGSRVDVSWEDSSPYLTTVHWSAGGDPVLGLMNREQTRITYALLDPDSGMVTLHSEESEPRWVDIFTGVPAWVSGPDDGDDDASASLVTVGAREGANRVLLDGEPLTPPELQVRSVLAVGEHGVQFTASADDPAEVHVFLASRDGVVRQLTETFGVHSAAFGADLAVITSTSFSEPGSTARVVRVDEDGDTKDLCTVRNVAERPGLKLNATMVRLGERALRGVLILPTGHVPGTKLPVLMDPYGGPHAQRALAAHNMHLASQWLADQGFAVLVVDGRGTPGRGPEWDRAIYRDFAGPVVQDQVDAVQAAAAQNPDLDLTRVAIRGWSFGGYLSALAALRRPDVFHAAVVGAPVTDQRLYDTCYTERYLGHPDTEPEVYRRNSVVNGTEPSGWSSQQRPLMLIHGLADDNVVVAHTLRLSSALLAEGRPHETLLLSGVTHMTPQEVVAENLMLLQVDFLKRALSPGER</sequence>
<dbReference type="InterPro" id="IPR002469">
    <property type="entry name" value="Peptidase_S9B_N"/>
</dbReference>
<evidence type="ECO:0000313" key="4">
    <source>
        <dbReference type="Proteomes" id="UP000730482"/>
    </source>
</evidence>
<dbReference type="PANTHER" id="PTHR11731">
    <property type="entry name" value="PROTEASE FAMILY S9B,C DIPEPTIDYL-PEPTIDASE IV-RELATED"/>
    <property type="match status" value="1"/>
</dbReference>
<dbReference type="InterPro" id="IPR002470">
    <property type="entry name" value="Peptidase_S9A"/>
</dbReference>
<protein>
    <submittedName>
        <fullName evidence="3">Prolyl oligopeptidase family serine peptidase</fullName>
    </submittedName>
</protein>
<dbReference type="EMBL" id="JAAFYZ010000299">
    <property type="protein sequence ID" value="MBS2553920.1"/>
    <property type="molecule type" value="Genomic_DNA"/>
</dbReference>
<gene>
    <name evidence="3" type="ORF">KGQ19_44415</name>
</gene>
<evidence type="ECO:0000259" key="1">
    <source>
        <dbReference type="Pfam" id="PF00326"/>
    </source>
</evidence>
<evidence type="ECO:0000259" key="2">
    <source>
        <dbReference type="Pfam" id="PF00930"/>
    </source>
</evidence>
<keyword evidence="4" id="KW-1185">Reference proteome</keyword>
<dbReference type="SUPFAM" id="SSF82171">
    <property type="entry name" value="DPP6 N-terminal domain-like"/>
    <property type="match status" value="1"/>
</dbReference>
<proteinExistence type="predicted"/>
<dbReference type="Gene3D" id="3.40.50.1820">
    <property type="entry name" value="alpha/beta hydrolase"/>
    <property type="match status" value="1"/>
</dbReference>
<dbReference type="Pfam" id="PF00930">
    <property type="entry name" value="DPPIV_N"/>
    <property type="match status" value="1"/>
</dbReference>
<accession>A0ABS5L719</accession>
<feature type="domain" description="Peptidase S9 prolyl oligopeptidase catalytic" evidence="1">
    <location>
        <begin position="520"/>
        <end position="722"/>
    </location>
</feature>
<dbReference type="InterPro" id="IPR029058">
    <property type="entry name" value="AB_hydrolase_fold"/>
</dbReference>
<dbReference type="RefSeq" id="WP_212020940.1">
    <property type="nucleotide sequence ID" value="NZ_JAAFYZ010000299.1"/>
</dbReference>
<dbReference type="PRINTS" id="PR00862">
    <property type="entry name" value="PROLIGOPTASE"/>
</dbReference>
<dbReference type="InterPro" id="IPR001375">
    <property type="entry name" value="Peptidase_S9_cat"/>
</dbReference>
<name>A0ABS5L719_9ACTN</name>
<dbReference type="PANTHER" id="PTHR11731:SF193">
    <property type="entry name" value="DIPEPTIDYL PEPTIDASE 9"/>
    <property type="match status" value="1"/>
</dbReference>
<feature type="domain" description="Dipeptidylpeptidase IV N-terminal" evidence="2">
    <location>
        <begin position="123"/>
        <end position="431"/>
    </location>
</feature>
<dbReference type="Proteomes" id="UP000730482">
    <property type="component" value="Unassembled WGS sequence"/>
</dbReference>
<comment type="caution">
    <text evidence="3">The sequence shown here is derived from an EMBL/GenBank/DDBJ whole genome shotgun (WGS) entry which is preliminary data.</text>
</comment>
<dbReference type="Pfam" id="PF00326">
    <property type="entry name" value="Peptidase_S9"/>
    <property type="match status" value="1"/>
</dbReference>
<dbReference type="SUPFAM" id="SSF53474">
    <property type="entry name" value="alpha/beta-Hydrolases"/>
    <property type="match status" value="1"/>
</dbReference>
<dbReference type="Gene3D" id="2.140.10.30">
    <property type="entry name" value="Dipeptidylpeptidase IV, N-terminal domain"/>
    <property type="match status" value="1"/>
</dbReference>
<dbReference type="InterPro" id="IPR050278">
    <property type="entry name" value="Serine_Prot_S9B/DPPIV"/>
</dbReference>
<evidence type="ECO:0000313" key="3">
    <source>
        <dbReference type="EMBL" id="MBS2553920.1"/>
    </source>
</evidence>
<organism evidence="3 4">
    <name type="scientific">Catenulispora pinistramenti</name>
    <dbReference type="NCBI Taxonomy" id="2705254"/>
    <lineage>
        <taxon>Bacteria</taxon>
        <taxon>Bacillati</taxon>
        <taxon>Actinomycetota</taxon>
        <taxon>Actinomycetes</taxon>
        <taxon>Catenulisporales</taxon>
        <taxon>Catenulisporaceae</taxon>
        <taxon>Catenulispora</taxon>
    </lineage>
</organism>